<name>A0A9D4EP22_DREPO</name>
<evidence type="ECO:0000313" key="1">
    <source>
        <dbReference type="EMBL" id="KAH3783807.1"/>
    </source>
</evidence>
<dbReference type="Proteomes" id="UP000828390">
    <property type="component" value="Unassembled WGS sequence"/>
</dbReference>
<sequence length="151" mass="16881">MKLTNHSARKHMVQKLRDSACSPTDIMQISSQTGSQLMLGFPNCEDINLSNLQTQTCSFIVSQTAINPSCHPDSLKTRCKNQSIFVLSNTQLVTSLNIAQKQRSSDVSPPRRFRPGRFASGRFAPILAEHWVLSSLIGDHYIIIKESTLKH</sequence>
<reference evidence="1" key="2">
    <citation type="submission" date="2020-11" db="EMBL/GenBank/DDBJ databases">
        <authorList>
            <person name="McCartney M.A."/>
            <person name="Auch B."/>
            <person name="Kono T."/>
            <person name="Mallez S."/>
            <person name="Becker A."/>
            <person name="Gohl D.M."/>
            <person name="Silverstein K.A.T."/>
            <person name="Koren S."/>
            <person name="Bechman K.B."/>
            <person name="Herman A."/>
            <person name="Abrahante J.E."/>
            <person name="Garbe J."/>
        </authorList>
    </citation>
    <scope>NUCLEOTIDE SEQUENCE</scope>
    <source>
        <strain evidence="1">Duluth1</strain>
        <tissue evidence="1">Whole animal</tissue>
    </source>
</reference>
<keyword evidence="2" id="KW-1185">Reference proteome</keyword>
<evidence type="ECO:0000313" key="2">
    <source>
        <dbReference type="Proteomes" id="UP000828390"/>
    </source>
</evidence>
<dbReference type="EMBL" id="JAIWYP010000008">
    <property type="protein sequence ID" value="KAH3783807.1"/>
    <property type="molecule type" value="Genomic_DNA"/>
</dbReference>
<protein>
    <submittedName>
        <fullName evidence="1">Uncharacterized protein</fullName>
    </submittedName>
</protein>
<organism evidence="1 2">
    <name type="scientific">Dreissena polymorpha</name>
    <name type="common">Zebra mussel</name>
    <name type="synonym">Mytilus polymorpha</name>
    <dbReference type="NCBI Taxonomy" id="45954"/>
    <lineage>
        <taxon>Eukaryota</taxon>
        <taxon>Metazoa</taxon>
        <taxon>Spiralia</taxon>
        <taxon>Lophotrochozoa</taxon>
        <taxon>Mollusca</taxon>
        <taxon>Bivalvia</taxon>
        <taxon>Autobranchia</taxon>
        <taxon>Heteroconchia</taxon>
        <taxon>Euheterodonta</taxon>
        <taxon>Imparidentia</taxon>
        <taxon>Neoheterodontei</taxon>
        <taxon>Myida</taxon>
        <taxon>Dreissenoidea</taxon>
        <taxon>Dreissenidae</taxon>
        <taxon>Dreissena</taxon>
    </lineage>
</organism>
<comment type="caution">
    <text evidence="1">The sequence shown here is derived from an EMBL/GenBank/DDBJ whole genome shotgun (WGS) entry which is preliminary data.</text>
</comment>
<accession>A0A9D4EP22</accession>
<proteinExistence type="predicted"/>
<dbReference type="AlphaFoldDB" id="A0A9D4EP22"/>
<reference evidence="1" key="1">
    <citation type="journal article" date="2019" name="bioRxiv">
        <title>The Genome of the Zebra Mussel, Dreissena polymorpha: A Resource for Invasive Species Research.</title>
        <authorList>
            <person name="McCartney M.A."/>
            <person name="Auch B."/>
            <person name="Kono T."/>
            <person name="Mallez S."/>
            <person name="Zhang Y."/>
            <person name="Obille A."/>
            <person name="Becker A."/>
            <person name="Abrahante J.E."/>
            <person name="Garbe J."/>
            <person name="Badalamenti J.P."/>
            <person name="Herman A."/>
            <person name="Mangelson H."/>
            <person name="Liachko I."/>
            <person name="Sullivan S."/>
            <person name="Sone E.D."/>
            <person name="Koren S."/>
            <person name="Silverstein K.A.T."/>
            <person name="Beckman K.B."/>
            <person name="Gohl D.M."/>
        </authorList>
    </citation>
    <scope>NUCLEOTIDE SEQUENCE</scope>
    <source>
        <strain evidence="1">Duluth1</strain>
        <tissue evidence="1">Whole animal</tissue>
    </source>
</reference>
<gene>
    <name evidence="1" type="ORF">DPMN_161757</name>
</gene>